<dbReference type="Pfam" id="PF09374">
    <property type="entry name" value="PG_binding_3"/>
    <property type="match status" value="1"/>
</dbReference>
<evidence type="ECO:0000256" key="1">
    <source>
        <dbReference type="SAM" id="MobiDB-lite"/>
    </source>
</evidence>
<evidence type="ECO:0000259" key="3">
    <source>
        <dbReference type="Pfam" id="PF09374"/>
    </source>
</evidence>
<dbReference type="Pfam" id="PF05838">
    <property type="entry name" value="Glyco_hydro_108"/>
    <property type="match status" value="1"/>
</dbReference>
<keyword evidence="5" id="KW-1185">Reference proteome</keyword>
<gene>
    <name evidence="4" type="ORF">GHC57_09945</name>
</gene>
<comment type="caution">
    <text evidence="4">The sequence shown here is derived from an EMBL/GenBank/DDBJ whole genome shotgun (WGS) entry which is preliminary data.</text>
</comment>
<accession>A0A7X1ZE63</accession>
<dbReference type="SUPFAM" id="SSF53955">
    <property type="entry name" value="Lysozyme-like"/>
    <property type="match status" value="1"/>
</dbReference>
<feature type="domain" description="Peptidoglycan binding" evidence="3">
    <location>
        <begin position="245"/>
        <end position="315"/>
    </location>
</feature>
<protein>
    <recommendedName>
        <fullName evidence="6">Peptidoglycan-binding protein</fullName>
    </recommendedName>
</protein>
<dbReference type="InterPro" id="IPR023346">
    <property type="entry name" value="Lysozyme-like_dom_sf"/>
</dbReference>
<reference evidence="4 5" key="1">
    <citation type="submission" date="2019-10" db="EMBL/GenBank/DDBJ databases">
        <title>Draft whole-genome sequence of the purple nonsulfur photosynthetic bacterium Roseospira navarrensis DSM 15114.</title>
        <authorList>
            <person name="Kyndt J.A."/>
            <person name="Meyer T.E."/>
        </authorList>
    </citation>
    <scope>NUCLEOTIDE SEQUENCE [LARGE SCALE GENOMIC DNA]</scope>
    <source>
        <strain evidence="4 5">DSM 15114</strain>
    </source>
</reference>
<dbReference type="OrthoDB" id="9815229at2"/>
<dbReference type="Gene3D" id="1.20.141.10">
    <property type="entry name" value="Chitosanase, subunit A, domain 1"/>
    <property type="match status" value="1"/>
</dbReference>
<dbReference type="InterPro" id="IPR008565">
    <property type="entry name" value="TtsA-like_GH18_dom"/>
</dbReference>
<feature type="region of interest" description="Disordered" evidence="1">
    <location>
        <begin position="1"/>
        <end position="79"/>
    </location>
</feature>
<dbReference type="CDD" id="cd13926">
    <property type="entry name" value="N-acetylmuramidase_GH108"/>
    <property type="match status" value="1"/>
</dbReference>
<evidence type="ECO:0008006" key="6">
    <source>
        <dbReference type="Google" id="ProtNLM"/>
    </source>
</evidence>
<dbReference type="InterPro" id="IPR018247">
    <property type="entry name" value="EF_Hand_1_Ca_BS"/>
</dbReference>
<dbReference type="Proteomes" id="UP000434582">
    <property type="component" value="Unassembled WGS sequence"/>
</dbReference>
<feature type="domain" description="TtsA-like Glycoside hydrolase family 108" evidence="2">
    <location>
        <begin position="143"/>
        <end position="241"/>
    </location>
</feature>
<name>A0A7X1ZE63_9PROT</name>
<dbReference type="EMBL" id="WIVE01000027">
    <property type="protein sequence ID" value="MQX36836.1"/>
    <property type="molecule type" value="Genomic_DNA"/>
</dbReference>
<evidence type="ECO:0000313" key="4">
    <source>
        <dbReference type="EMBL" id="MQX36836.1"/>
    </source>
</evidence>
<evidence type="ECO:0000259" key="2">
    <source>
        <dbReference type="Pfam" id="PF05838"/>
    </source>
</evidence>
<sequence>MARDPGRGRMGGPVPGIRRRPHRRATQCPGPQCQGPDWGPEAARPFTPRHRPRTGLHRTLGAHDAERRQRPAGRSVRPRLTSLGAAPILSPFPHIPDAGAPEVLPGSPYPCRLRCSPHAPRREGGPAVSARITPHDHFPEALHYIMRHEGGYAAHDADPGGATKYGMSLRTLRAQGDLDGDGLLDWDLDQDGDVDADDIRALTPDDAARYYRERWWDRYRLGLVHQRGPAVKLIDMGVNMGMGQAVTLAQRACGLCGRSVAVDGVLGPRTAAALDQIPGQVLRLALCGQQAGYYAGLIRMRTAFQSFERGWMTRAAFWPEED</sequence>
<dbReference type="AlphaFoldDB" id="A0A7X1ZE63"/>
<proteinExistence type="predicted"/>
<evidence type="ECO:0000313" key="5">
    <source>
        <dbReference type="Proteomes" id="UP000434582"/>
    </source>
</evidence>
<dbReference type="InterPro" id="IPR018537">
    <property type="entry name" value="Peptidoglycan-bd_3"/>
</dbReference>
<feature type="compositionally biased region" description="Basic residues" evidence="1">
    <location>
        <begin position="47"/>
        <end position="56"/>
    </location>
</feature>
<organism evidence="4 5">
    <name type="scientific">Roseospira navarrensis</name>
    <dbReference type="NCBI Taxonomy" id="140058"/>
    <lineage>
        <taxon>Bacteria</taxon>
        <taxon>Pseudomonadati</taxon>
        <taxon>Pseudomonadota</taxon>
        <taxon>Alphaproteobacteria</taxon>
        <taxon>Rhodospirillales</taxon>
        <taxon>Rhodospirillaceae</taxon>
        <taxon>Roseospira</taxon>
    </lineage>
</organism>
<dbReference type="PROSITE" id="PS00018">
    <property type="entry name" value="EF_HAND_1"/>
    <property type="match status" value="1"/>
</dbReference>